<dbReference type="AlphaFoldDB" id="A0A2M9Z7I8"/>
<evidence type="ECO:0000256" key="1">
    <source>
        <dbReference type="SAM" id="Phobius"/>
    </source>
</evidence>
<organism evidence="2 3">
    <name type="scientific">Leptospira wolffii</name>
    <dbReference type="NCBI Taxonomy" id="409998"/>
    <lineage>
        <taxon>Bacteria</taxon>
        <taxon>Pseudomonadati</taxon>
        <taxon>Spirochaetota</taxon>
        <taxon>Spirochaetia</taxon>
        <taxon>Leptospirales</taxon>
        <taxon>Leptospiraceae</taxon>
        <taxon>Leptospira</taxon>
    </lineage>
</organism>
<name>A0A2M9Z7I8_9LEPT</name>
<proteinExistence type="predicted"/>
<keyword evidence="1" id="KW-0472">Membrane</keyword>
<comment type="caution">
    <text evidence="2">The sequence shown here is derived from an EMBL/GenBank/DDBJ whole genome shotgun (WGS) entry which is preliminary data.</text>
</comment>
<accession>A0A2M9Z7I8</accession>
<reference evidence="2 3" key="1">
    <citation type="submission" date="2017-07" db="EMBL/GenBank/DDBJ databases">
        <title>Leptospira spp. isolated from tropical soils.</title>
        <authorList>
            <person name="Thibeaux R."/>
            <person name="Iraola G."/>
            <person name="Ferres I."/>
            <person name="Bierque E."/>
            <person name="Girault D."/>
            <person name="Soupe-Gilbert M.-E."/>
            <person name="Picardeau M."/>
            <person name="Goarant C."/>
        </authorList>
    </citation>
    <scope>NUCLEOTIDE SEQUENCE [LARGE SCALE GENOMIC DNA]</scope>
    <source>
        <strain evidence="2 3">FH2-C-A2</strain>
    </source>
</reference>
<feature type="transmembrane region" description="Helical" evidence="1">
    <location>
        <begin position="166"/>
        <end position="184"/>
    </location>
</feature>
<gene>
    <name evidence="2" type="ORF">CH371_18205</name>
</gene>
<protein>
    <submittedName>
        <fullName evidence="2">Uncharacterized protein</fullName>
    </submittedName>
</protein>
<dbReference type="Proteomes" id="UP000231912">
    <property type="component" value="Unassembled WGS sequence"/>
</dbReference>
<keyword evidence="1" id="KW-0812">Transmembrane</keyword>
<evidence type="ECO:0000313" key="2">
    <source>
        <dbReference type="EMBL" id="PJZ64354.1"/>
    </source>
</evidence>
<evidence type="ECO:0000313" key="3">
    <source>
        <dbReference type="Proteomes" id="UP000231912"/>
    </source>
</evidence>
<keyword evidence="1" id="KW-1133">Transmembrane helix</keyword>
<feature type="transmembrane region" description="Helical" evidence="1">
    <location>
        <begin position="47"/>
        <end position="64"/>
    </location>
</feature>
<dbReference type="EMBL" id="NPDT01000010">
    <property type="protein sequence ID" value="PJZ64354.1"/>
    <property type="molecule type" value="Genomic_DNA"/>
</dbReference>
<feature type="transmembrane region" description="Helical" evidence="1">
    <location>
        <begin position="131"/>
        <end position="154"/>
    </location>
</feature>
<feature type="transmembrane region" description="Helical" evidence="1">
    <location>
        <begin position="102"/>
        <end position="122"/>
    </location>
</feature>
<sequence length="188" mass="21253">MIRNLIRDLSLAIPALPIVIQGWKKFLSQLLGRFSEFFSEKSGKEKLLFILALAQLFFSLSAWVDYSIDLGTETSGGFFSKLGALFGNEPVKSTVENVSVRVGSNIFFILPSFLVFFFGGFWRSSWVPKTLLFLQIFSGILLAAGLLLPDLFFVSFVREEDYSYNFNFYAFVIFWLLTTAISAGSQKQ</sequence>